<reference evidence="1 2" key="1">
    <citation type="submission" date="2016-08" db="EMBL/GenBank/DDBJ databases">
        <authorList>
            <person name="Seilhamer J.J."/>
        </authorList>
    </citation>
    <scope>NUCLEOTIDE SEQUENCE [LARGE SCALE GENOMIC DNA]</scope>
    <source>
        <strain evidence="1 2">KH-21-114</strain>
    </source>
</reference>
<accession>A0A2S3X8N4</accession>
<organism evidence="1 2">
    <name type="scientific">Pseudomonas putida</name>
    <name type="common">Arthrobacter siderocapsulatus</name>
    <dbReference type="NCBI Taxonomy" id="303"/>
    <lineage>
        <taxon>Bacteria</taxon>
        <taxon>Pseudomonadati</taxon>
        <taxon>Pseudomonadota</taxon>
        <taxon>Gammaproteobacteria</taxon>
        <taxon>Pseudomonadales</taxon>
        <taxon>Pseudomonadaceae</taxon>
        <taxon>Pseudomonas</taxon>
    </lineage>
</organism>
<proteinExistence type="predicted"/>
<protein>
    <submittedName>
        <fullName evidence="1">Uncharacterized protein</fullName>
    </submittedName>
</protein>
<dbReference type="EMBL" id="MINH01000016">
    <property type="protein sequence ID" value="POG11837.1"/>
    <property type="molecule type" value="Genomic_DNA"/>
</dbReference>
<comment type="caution">
    <text evidence="1">The sequence shown here is derived from an EMBL/GenBank/DDBJ whole genome shotgun (WGS) entry which is preliminary data.</text>
</comment>
<evidence type="ECO:0000313" key="1">
    <source>
        <dbReference type="EMBL" id="POG11837.1"/>
    </source>
</evidence>
<sequence length="188" mass="20877">MVSAETVGPVIHELQNAQPAEQLLIYIRANGGGEIHQLVRLIQALCTTQADVELAVGRFAMSAAATLWFWFLLDPIPGDDGVGRVVSVDPLKPTVLLYHRPRWPMAGPGGYYCFVEDFEDQSVQENLSRMVEIFDQMFERILVAQGVGQVHAATVKHDGATYKHHLQYARDAYYSNNDYVISLNGVSA</sequence>
<gene>
    <name evidence="1" type="ORF">BGP84_00745</name>
</gene>
<name>A0A2S3X8N4_PSEPU</name>
<evidence type="ECO:0000313" key="2">
    <source>
        <dbReference type="Proteomes" id="UP000237230"/>
    </source>
</evidence>
<dbReference type="Proteomes" id="UP000237230">
    <property type="component" value="Unassembled WGS sequence"/>
</dbReference>
<dbReference type="AlphaFoldDB" id="A0A2S3X8N4"/>
<reference evidence="1 2" key="2">
    <citation type="submission" date="2018-03" db="EMBL/GenBank/DDBJ databases">
        <title>Draft genome of Pseudomonas putida strain KH-21-114.</title>
        <authorList>
            <person name="Yoshizawa S."/>
            <person name="Khan N.H."/>
            <person name="Nishimura M."/>
            <person name="Chiura H.X."/>
            <person name="Ogura Y."/>
            <person name="Hayashi T."/>
            <person name="Kogure K."/>
        </authorList>
    </citation>
    <scope>NUCLEOTIDE SEQUENCE [LARGE SCALE GENOMIC DNA]</scope>
    <source>
        <strain evidence="1 2">KH-21-114</strain>
    </source>
</reference>